<gene>
    <name evidence="2" type="ORF">KIPB_016065</name>
</gene>
<protein>
    <submittedName>
        <fullName evidence="2">Uncharacterized protein</fullName>
    </submittedName>
</protein>
<organism evidence="2 3">
    <name type="scientific">Kipferlia bialata</name>
    <dbReference type="NCBI Taxonomy" id="797122"/>
    <lineage>
        <taxon>Eukaryota</taxon>
        <taxon>Metamonada</taxon>
        <taxon>Carpediemonas-like organisms</taxon>
        <taxon>Kipferlia</taxon>
    </lineage>
</organism>
<evidence type="ECO:0000313" key="3">
    <source>
        <dbReference type="Proteomes" id="UP000265618"/>
    </source>
</evidence>
<sequence>VVYVAPDGTVSENHPNDEIFLSLAAKYAAALPASPPSPRPSSADGDESQEEYPGPCWLCLPGRGPAQTEATLTESQGDASDSSALGASALMSPPTRRASSLDALSEREVVYINLRTFEVIISPRAAVVCSGPTPRALSTRQRHPKAPRQPEAEGQQAEYAPLSSPSFVAAPVAPSKVCVVRRSH</sequence>
<keyword evidence="3" id="KW-1185">Reference proteome</keyword>
<dbReference type="EMBL" id="BDIP01009497">
    <property type="protein sequence ID" value="GCA65032.1"/>
    <property type="molecule type" value="Genomic_DNA"/>
</dbReference>
<feature type="non-terminal residue" evidence="2">
    <location>
        <position position="1"/>
    </location>
</feature>
<name>A0A391PDE8_9EUKA</name>
<comment type="caution">
    <text evidence="2">The sequence shown here is derived from an EMBL/GenBank/DDBJ whole genome shotgun (WGS) entry which is preliminary data.</text>
</comment>
<dbReference type="AlphaFoldDB" id="A0A391PDE8"/>
<feature type="compositionally biased region" description="Low complexity" evidence="1">
    <location>
        <begin position="77"/>
        <end position="90"/>
    </location>
</feature>
<accession>A0A391PDE8</accession>
<evidence type="ECO:0000313" key="2">
    <source>
        <dbReference type="EMBL" id="GCA65032.1"/>
    </source>
</evidence>
<feature type="region of interest" description="Disordered" evidence="1">
    <location>
        <begin position="131"/>
        <end position="160"/>
    </location>
</feature>
<dbReference type="Proteomes" id="UP000265618">
    <property type="component" value="Unassembled WGS sequence"/>
</dbReference>
<proteinExistence type="predicted"/>
<evidence type="ECO:0000256" key="1">
    <source>
        <dbReference type="SAM" id="MobiDB-lite"/>
    </source>
</evidence>
<reference evidence="2 3" key="1">
    <citation type="journal article" date="2018" name="PLoS ONE">
        <title>The draft genome of Kipferlia bialata reveals reductive genome evolution in fornicate parasites.</title>
        <authorList>
            <person name="Tanifuji G."/>
            <person name="Takabayashi S."/>
            <person name="Kume K."/>
            <person name="Takagi M."/>
            <person name="Nakayama T."/>
            <person name="Kamikawa R."/>
            <person name="Inagaki Y."/>
            <person name="Hashimoto T."/>
        </authorList>
    </citation>
    <scope>NUCLEOTIDE SEQUENCE [LARGE SCALE GENOMIC DNA]</scope>
    <source>
        <strain evidence="2">NY0173</strain>
    </source>
</reference>
<feature type="region of interest" description="Disordered" evidence="1">
    <location>
        <begin position="31"/>
        <end position="100"/>
    </location>
</feature>